<dbReference type="GO" id="GO:0031179">
    <property type="term" value="P:peptide modification"/>
    <property type="evidence" value="ECO:0007669"/>
    <property type="project" value="InterPro"/>
</dbReference>
<comment type="caution">
    <text evidence="3">The sequence shown here is derived from an EMBL/GenBank/DDBJ whole genome shotgun (WGS) entry which is preliminary data.</text>
</comment>
<dbReference type="InterPro" id="IPR053524">
    <property type="entry name" value="Aerial_hyphae_peptide-synth"/>
</dbReference>
<dbReference type="Gene3D" id="1.10.510.10">
    <property type="entry name" value="Transferase(Phosphotransferase) domain 1"/>
    <property type="match status" value="1"/>
</dbReference>
<dbReference type="InterPro" id="IPR058053">
    <property type="entry name" value="RamC_C"/>
</dbReference>
<proteinExistence type="predicted"/>
<dbReference type="InterPro" id="IPR057929">
    <property type="entry name" value="RamC_N"/>
</dbReference>
<keyword evidence="3" id="KW-0418">Kinase</keyword>
<dbReference type="InterPro" id="IPR000719">
    <property type="entry name" value="Prot_kinase_dom"/>
</dbReference>
<name>A0A9W6RML8_9ACTN</name>
<gene>
    <name evidence="3" type="ORF">Airi01_072830</name>
</gene>
<dbReference type="InterPro" id="IPR012341">
    <property type="entry name" value="6hp_glycosidase-like_sf"/>
</dbReference>
<dbReference type="GO" id="GO:0005524">
    <property type="term" value="F:ATP binding"/>
    <property type="evidence" value="ECO:0007669"/>
    <property type="project" value="InterPro"/>
</dbReference>
<dbReference type="Proteomes" id="UP001165135">
    <property type="component" value="Unassembled WGS sequence"/>
</dbReference>
<dbReference type="InterPro" id="IPR007822">
    <property type="entry name" value="LANC-like"/>
</dbReference>
<dbReference type="GO" id="GO:0005975">
    <property type="term" value="P:carbohydrate metabolic process"/>
    <property type="evidence" value="ECO:0007669"/>
    <property type="project" value="InterPro"/>
</dbReference>
<organism evidence="3 4">
    <name type="scientific">Actinoallomurus iriomotensis</name>
    <dbReference type="NCBI Taxonomy" id="478107"/>
    <lineage>
        <taxon>Bacteria</taxon>
        <taxon>Bacillati</taxon>
        <taxon>Actinomycetota</taxon>
        <taxon>Actinomycetes</taxon>
        <taxon>Streptosporangiales</taxon>
        <taxon>Thermomonosporaceae</taxon>
        <taxon>Actinoallomurus</taxon>
    </lineage>
</organism>
<keyword evidence="3" id="KW-0723">Serine/threonine-protein kinase</keyword>
<dbReference type="Pfam" id="PF25816">
    <property type="entry name" value="RamC_N"/>
    <property type="match status" value="1"/>
</dbReference>
<dbReference type="AlphaFoldDB" id="A0A9W6RML8"/>
<dbReference type="NCBIfam" id="NF038151">
    <property type="entry name" value="lanthi_synth_III"/>
    <property type="match status" value="1"/>
</dbReference>
<evidence type="ECO:0000259" key="2">
    <source>
        <dbReference type="PROSITE" id="PS50011"/>
    </source>
</evidence>
<feature type="domain" description="Protein kinase" evidence="2">
    <location>
        <begin position="221"/>
        <end position="515"/>
    </location>
</feature>
<dbReference type="SUPFAM" id="SSF56112">
    <property type="entry name" value="Protein kinase-like (PK-like)"/>
    <property type="match status" value="1"/>
</dbReference>
<accession>A0A9W6RML8</accession>
<protein>
    <submittedName>
        <fullName evidence="3">Serine/threonine protein kinase</fullName>
    </submittedName>
</protein>
<evidence type="ECO:0000256" key="1">
    <source>
        <dbReference type="SAM" id="MobiDB-lite"/>
    </source>
</evidence>
<keyword evidence="3" id="KW-0808">Transferase</keyword>
<dbReference type="CDD" id="cd04791">
    <property type="entry name" value="LanC_SerThrkinase"/>
    <property type="match status" value="1"/>
</dbReference>
<dbReference type="GO" id="GO:0004674">
    <property type="term" value="F:protein serine/threonine kinase activity"/>
    <property type="evidence" value="ECO:0007669"/>
    <property type="project" value="UniProtKB-KW"/>
</dbReference>
<dbReference type="Pfam" id="PF05147">
    <property type="entry name" value="LANC_like"/>
    <property type="match status" value="2"/>
</dbReference>
<dbReference type="Gene3D" id="1.50.10.20">
    <property type="match status" value="1"/>
</dbReference>
<evidence type="ECO:0000313" key="4">
    <source>
        <dbReference type="Proteomes" id="UP001165135"/>
    </source>
</evidence>
<dbReference type="InterPro" id="IPR011009">
    <property type="entry name" value="Kinase-like_dom_sf"/>
</dbReference>
<evidence type="ECO:0000313" key="3">
    <source>
        <dbReference type="EMBL" id="GLY79016.1"/>
    </source>
</evidence>
<dbReference type="Gene3D" id="1.50.10.10">
    <property type="match status" value="2"/>
</dbReference>
<dbReference type="SMART" id="SM01260">
    <property type="entry name" value="LANC_like"/>
    <property type="match status" value="1"/>
</dbReference>
<dbReference type="SMART" id="SM00220">
    <property type="entry name" value="S_TKc"/>
    <property type="match status" value="1"/>
</dbReference>
<reference evidence="3" key="1">
    <citation type="submission" date="2023-03" db="EMBL/GenBank/DDBJ databases">
        <title>Actinoallomurus iriomotensis NBRC 103681.</title>
        <authorList>
            <person name="Ichikawa N."/>
            <person name="Sato H."/>
            <person name="Tonouchi N."/>
        </authorList>
    </citation>
    <scope>NUCLEOTIDE SEQUENCE</scope>
    <source>
        <strain evidence="3">NBRC 103681</strain>
    </source>
</reference>
<dbReference type="PROSITE" id="PS50011">
    <property type="entry name" value="PROTEIN_KINASE_DOM"/>
    <property type="match status" value="1"/>
</dbReference>
<sequence>MALDMSFLVADPDYYEPWDTADPGPRYDAGVMPGDWKRRDSGAWTHWGPAGLVLPDQGWKVHVSSSLVNAQPVLAVVATACAEAGVPFKHLAGRGTFLMAHDKHANRVQSGKFCTLYPPTEQCAWEMLRRLAEDLSGISGPFVLTDRRFGASECVSYRYGAFRGDVRIDAEGHHVPTMAGPGGSRIDDERRPAFHLPPGVSDPFRQSPPDASTGPVTLHGYTFDAVLRHGNAGGAYRFRSADGGPVFVKEAKAHNGYTADGADAKTRLNAEYLVLRTLHGREPGLCPRPVELFHHWEHSYLVTEFVPGMPLYRWMVMNNPALRIGPDAAAFAEYHRRCLALLDRLDARLRRLHELGYVFVDLSPTNVLVDDDDRPRLVDFEAVQPVGDVQRIMGTPGYLHPDPRSAISRDPREIDSYGLAALALLLVFPAHEVAERHPRVLDHLHADLTELAPVAPRLWRWATRCHDRTEDACPPAPRMPAPRAVREDTVAALRRLADRTADALEAMARPDHPVRVYPTSPLGHETDTRAVAAGTAGVLHALHRAGRVCDQAVVRRLRDDALAAADTSAPGLLYGSAGVACVLAELGEADAAETLLASAAAHPLNGGSATLGGGAAGTALGLLIHHRRTGEQRWLDLARRLLERVPEGAELTSRLSPVDRSGLVGGRAGVALALYALYRRTGDPQLFARGMRLLGEDLAYAQPLPVGGLGFKTSHADRRVYPYLFAGSAGYAAVLSRYLAHRPEAEFGVATDLDLGAAEVLERCLRACSVRFAVFPGLFPGLAGLAVTLADAGRRLGRPELLDAAFTSARGLFRYAIPREDGVGWLGEPGQRLSADLWSGSAGILLALRHLTDSAFPPDALDEHQATSREAVGPTPEERSDRHGGSAALTG</sequence>
<feature type="region of interest" description="Disordered" evidence="1">
    <location>
        <begin position="858"/>
        <end position="891"/>
    </location>
</feature>
<dbReference type="EMBL" id="BSTJ01000010">
    <property type="protein sequence ID" value="GLY79016.1"/>
    <property type="molecule type" value="Genomic_DNA"/>
</dbReference>
<dbReference type="RefSeq" id="WP_285629960.1">
    <property type="nucleotide sequence ID" value="NZ_BSTJ01000010.1"/>
</dbReference>
<dbReference type="SUPFAM" id="SSF158745">
    <property type="entry name" value="LanC-like"/>
    <property type="match status" value="1"/>
</dbReference>